<name>A0ABS5JXW4_9BACT</name>
<dbReference type="InterPro" id="IPR013610">
    <property type="entry name" value="ArdC_N"/>
</dbReference>
<keyword evidence="4" id="KW-1185">Reference proteome</keyword>
<evidence type="ECO:0000259" key="1">
    <source>
        <dbReference type="Pfam" id="PF08401"/>
    </source>
</evidence>
<comment type="caution">
    <text evidence="3">The sequence shown here is derived from an EMBL/GenBank/DDBJ whole genome shotgun (WGS) entry which is preliminary data.</text>
</comment>
<dbReference type="Pfam" id="PF18818">
    <property type="entry name" value="MPTase-PolyVal"/>
    <property type="match status" value="1"/>
</dbReference>
<organism evidence="3 4">
    <name type="scientific">Carboxylicivirga linearis</name>
    <dbReference type="NCBI Taxonomy" id="1628157"/>
    <lineage>
        <taxon>Bacteria</taxon>
        <taxon>Pseudomonadati</taxon>
        <taxon>Bacteroidota</taxon>
        <taxon>Bacteroidia</taxon>
        <taxon>Marinilabiliales</taxon>
        <taxon>Marinilabiliaceae</taxon>
        <taxon>Carboxylicivirga</taxon>
    </lineage>
</organism>
<dbReference type="RefSeq" id="WP_212217005.1">
    <property type="nucleotide sequence ID" value="NZ_JAGUCO010000014.1"/>
</dbReference>
<dbReference type="InterPro" id="IPR017113">
    <property type="entry name" value="Antirestriction_ArdC"/>
</dbReference>
<gene>
    <name evidence="3" type="ORF">KEM10_15840</name>
</gene>
<evidence type="ECO:0000313" key="3">
    <source>
        <dbReference type="EMBL" id="MBS2099762.1"/>
    </source>
</evidence>
<proteinExistence type="predicted"/>
<dbReference type="PIRSF" id="PIRSF037112">
    <property type="entry name" value="Antirestriction_ArdC"/>
    <property type="match status" value="1"/>
</dbReference>
<feature type="domain" description="Polyvalent protein metallopeptidase" evidence="2">
    <location>
        <begin position="152"/>
        <end position="268"/>
    </location>
</feature>
<feature type="domain" description="N-terminal" evidence="1">
    <location>
        <begin position="5"/>
        <end position="111"/>
    </location>
</feature>
<dbReference type="Pfam" id="PF08401">
    <property type="entry name" value="ArdcN"/>
    <property type="match status" value="1"/>
</dbReference>
<evidence type="ECO:0000259" key="2">
    <source>
        <dbReference type="Pfam" id="PF18818"/>
    </source>
</evidence>
<sequence length="280" mass="32664">MKGFDIYGTVTNLIIDRLEKGVIPWAMPWKTSNGIPRNLISNKPYRGFNFWYLLSFDFEQPYFLTFNQAKELGAYIKKGAKSYMVIFWKMLKYEKEDELKEIPILRYYRVFHIDDIEGVDSDKIPDDKPYDHDFKAIDSCEKVVSEWKESPVIRFGKKKACYIPSLDEVHMPDAESFFKDEEFYSCLFHELVHSTGHINRLNRHQTYSNHHFGSCDYSKEELIAEMGAAYLCGICGIEKDTIDNSAAYIQGWLKKLRNDQKFIVSASSLSQQAVDYIIGE</sequence>
<accession>A0ABS5JXW4</accession>
<evidence type="ECO:0000313" key="4">
    <source>
        <dbReference type="Proteomes" id="UP000708576"/>
    </source>
</evidence>
<reference evidence="3 4" key="1">
    <citation type="journal article" date="2015" name="Int. J. Syst. Evol. Microbiol.">
        <title>Carboxylicivirga linearis sp. nov., isolated from a sea cucumber culture pond.</title>
        <authorList>
            <person name="Wang F.Q."/>
            <person name="Zhou Y.X."/>
            <person name="Lin X.Z."/>
            <person name="Chen G.J."/>
            <person name="Du Z.J."/>
        </authorList>
    </citation>
    <scope>NUCLEOTIDE SEQUENCE [LARGE SCALE GENOMIC DNA]</scope>
    <source>
        <strain evidence="3 4">FB218</strain>
    </source>
</reference>
<dbReference type="InterPro" id="IPR041459">
    <property type="entry name" value="MPTase-PolyVal"/>
</dbReference>
<dbReference type="EMBL" id="JAGUCO010000014">
    <property type="protein sequence ID" value="MBS2099762.1"/>
    <property type="molecule type" value="Genomic_DNA"/>
</dbReference>
<protein>
    <submittedName>
        <fullName evidence="3">DUF1738 domain-containing protein</fullName>
    </submittedName>
</protein>
<dbReference type="Proteomes" id="UP000708576">
    <property type="component" value="Unassembled WGS sequence"/>
</dbReference>